<reference evidence="1 2" key="1">
    <citation type="journal article" date="2015" name="Microbiome">
        <title>Genomic resolution of linkages in carbon, nitrogen, and sulfur cycling among widespread estuary sediment bacteria.</title>
        <authorList>
            <person name="Baker B.J."/>
            <person name="Lazar C.S."/>
            <person name="Teske A.P."/>
            <person name="Dick G.J."/>
        </authorList>
    </citation>
    <scope>NUCLEOTIDE SEQUENCE [LARGE SCALE GENOMIC DNA]</scope>
    <source>
        <strain evidence="1">SM23_60</strain>
    </source>
</reference>
<accession>A0A0S8GN19</accession>
<evidence type="ECO:0000313" key="1">
    <source>
        <dbReference type="EMBL" id="KPK73764.1"/>
    </source>
</evidence>
<sequence>MIRQDDLVQWLIDNGGEVIRYRTASELTNGYSVCALEEMGRDLLQSEVVQYWLSCLSGKTGFNDIHGRRDKCFENAMGKLTLFGLRKGMADFDLRCKTYLNLITGLDKEWSVIEVLSRTIVASLLAMGGYLTETKVRGWIEERLDTVYGFVKKGLYSIYVDKFEFKNIPAAFKNHPLINPDLYAHGKFALPWIYDIFAFSVLHNQTKEQGIRAKIASVISYILDTRYQQLHDGYGIVLTGKNRYNVMGWNVWLPGYKRMHTDSFSMGCFIQRLELMSRFPDVLSNQWFTNNLDHLGSFKTDNRGYIFPKQYIQERKNSYFVTGAHMGLGENRRNKLAYKVESTFWMLKIMNNVVGVSERA</sequence>
<gene>
    <name evidence="1" type="ORF">AMJ87_00700</name>
</gene>
<name>A0A0S8GN19_UNCW3</name>
<dbReference type="EMBL" id="LJUO01000003">
    <property type="protein sequence ID" value="KPK73764.1"/>
    <property type="molecule type" value="Genomic_DNA"/>
</dbReference>
<evidence type="ECO:0000313" key="2">
    <source>
        <dbReference type="Proteomes" id="UP000051096"/>
    </source>
</evidence>
<protein>
    <submittedName>
        <fullName evidence="1">Uncharacterized protein</fullName>
    </submittedName>
</protein>
<comment type="caution">
    <text evidence="1">The sequence shown here is derived from an EMBL/GenBank/DDBJ whole genome shotgun (WGS) entry which is preliminary data.</text>
</comment>
<organism evidence="1 2">
    <name type="scientific">candidate division WOR_3 bacterium SM23_60</name>
    <dbReference type="NCBI Taxonomy" id="1703780"/>
    <lineage>
        <taxon>Bacteria</taxon>
        <taxon>Bacteria division WOR-3</taxon>
    </lineage>
</organism>
<proteinExistence type="predicted"/>
<dbReference type="AlphaFoldDB" id="A0A0S8GN19"/>
<dbReference type="Proteomes" id="UP000051096">
    <property type="component" value="Unassembled WGS sequence"/>
</dbReference>